<protein>
    <recommendedName>
        <fullName evidence="2">Rad50/SbcC-type AAA domain-containing protein</fullName>
    </recommendedName>
</protein>
<dbReference type="PANTHER" id="PTHR32114">
    <property type="entry name" value="ABC TRANSPORTER ABCH.3"/>
    <property type="match status" value="1"/>
</dbReference>
<name>A0A223NWI7_9SPHI</name>
<dbReference type="Proteomes" id="UP000215002">
    <property type="component" value="Chromosome"/>
</dbReference>
<reference evidence="3 4" key="1">
    <citation type="submission" date="2017-08" db="EMBL/GenBank/DDBJ databases">
        <title>Complete genome sequence of Mucilaginibacter sp. strain BJC16-A31.</title>
        <authorList>
            <consortium name="Henan University of Science and Technology"/>
            <person name="You X."/>
        </authorList>
    </citation>
    <scope>NUCLEOTIDE SEQUENCE [LARGE SCALE GENOMIC DNA]</scope>
    <source>
        <strain evidence="3 4">BJC16-A31</strain>
    </source>
</reference>
<keyword evidence="1" id="KW-0175">Coiled coil</keyword>
<dbReference type="EMBL" id="CP022743">
    <property type="protein sequence ID" value="ASU34249.1"/>
    <property type="molecule type" value="Genomic_DNA"/>
</dbReference>
<feature type="domain" description="Rad50/SbcC-type AAA" evidence="2">
    <location>
        <begin position="5"/>
        <end position="286"/>
    </location>
</feature>
<evidence type="ECO:0000259" key="2">
    <source>
        <dbReference type="Pfam" id="PF13476"/>
    </source>
</evidence>
<dbReference type="PANTHER" id="PTHR32114:SF2">
    <property type="entry name" value="ABC TRANSPORTER ABCH.3"/>
    <property type="match status" value="1"/>
</dbReference>
<feature type="coiled-coil region" evidence="1">
    <location>
        <begin position="204"/>
        <end position="293"/>
    </location>
</feature>
<accession>A0A223NWI7</accession>
<dbReference type="KEGG" id="muc:MuYL_2360"/>
<organism evidence="3 4">
    <name type="scientific">Mucilaginibacter xinganensis</name>
    <dbReference type="NCBI Taxonomy" id="1234841"/>
    <lineage>
        <taxon>Bacteria</taxon>
        <taxon>Pseudomonadati</taxon>
        <taxon>Bacteroidota</taxon>
        <taxon>Sphingobacteriia</taxon>
        <taxon>Sphingobacteriales</taxon>
        <taxon>Sphingobacteriaceae</taxon>
        <taxon>Mucilaginibacter</taxon>
    </lineage>
</organism>
<feature type="coiled-coil region" evidence="1">
    <location>
        <begin position="406"/>
        <end position="433"/>
    </location>
</feature>
<dbReference type="SUPFAM" id="SSF52540">
    <property type="entry name" value="P-loop containing nucleoside triphosphate hydrolases"/>
    <property type="match status" value="1"/>
</dbReference>
<gene>
    <name evidence="3" type="ORF">MuYL_2360</name>
</gene>
<evidence type="ECO:0000313" key="4">
    <source>
        <dbReference type="Proteomes" id="UP000215002"/>
    </source>
</evidence>
<dbReference type="Gene3D" id="3.40.50.300">
    <property type="entry name" value="P-loop containing nucleotide triphosphate hydrolases"/>
    <property type="match status" value="2"/>
</dbReference>
<dbReference type="InterPro" id="IPR027417">
    <property type="entry name" value="P-loop_NTPase"/>
</dbReference>
<dbReference type="RefSeq" id="WP_094570622.1">
    <property type="nucleotide sequence ID" value="NZ_CP022743.1"/>
</dbReference>
<dbReference type="InterPro" id="IPR038729">
    <property type="entry name" value="Rad50/SbcC_AAA"/>
</dbReference>
<sequence>MIIKSIEIKNFLSYYDTTEFKFDEGATLIIGQNNTGKSKLFDAYNWVLYDEAYETAAEDWVSTGQWKEQLVNRFAKLNCNTNSKVEVSVSLNFEDENSNSYLVNREYRVLKISDSEWSCPGSSDIAVTKTNAVTFNTQNFMGNEANELLSAFFPKNLSRYFLFQGEGISKLLRLNQRSDFTRAIGELSGIKYFDKARKYADKVYLRAKDQFENKEERNAEVQKQKVKITKDIDDINERVTDLKNKLENEYREKDIKERKLEEKEEELSRYEECAKLLQEIKSLEKQRDEKVDQKGKLFEYNRNGLMSLWIYNKSEGLIDNFLRLYRKAKEEAKIPEPIRQDFIKEMLQDHLCKVCGTDAPEHSPQYHQISSFINEKSLDKEIAVINALSDTADSLKSNITHIPDNIKEFRDELNQVQQELDGLRTKIVYKEDELRIVTERIEDEKKIGKIQRADLEKINLSQLTKDRDQIKIDLDQSKGKIDQISGRKDEADKSLKKLEDEYKALIERSENQFERERMLLAQNIKDEVYKLYDNFLGNLIGDIEEEANTYFENMTRTNPALSGKVRVDYENREVYTVDESGIPMANINQANKVSLQISFVAAVLSVSNRIWDKHFPFVADAPISALGGNNKISAIKTIIDIFRQSIVILKDDADLENIEGLNNEQVRQLIKNNGKIRNAYELRMEGATINEQRTKIIKLK</sequence>
<feature type="coiled-coil region" evidence="1">
    <location>
        <begin position="481"/>
        <end position="515"/>
    </location>
</feature>
<dbReference type="OrthoDB" id="7029750at2"/>
<proteinExistence type="predicted"/>
<evidence type="ECO:0000313" key="3">
    <source>
        <dbReference type="EMBL" id="ASU34249.1"/>
    </source>
</evidence>
<keyword evidence="4" id="KW-1185">Reference proteome</keyword>
<dbReference type="AlphaFoldDB" id="A0A223NWI7"/>
<dbReference type="Pfam" id="PF13476">
    <property type="entry name" value="AAA_23"/>
    <property type="match status" value="1"/>
</dbReference>
<evidence type="ECO:0000256" key="1">
    <source>
        <dbReference type="SAM" id="Coils"/>
    </source>
</evidence>